<comment type="subunit">
    <text evidence="3 11">Tetramer of two alpha and two beta subunits.</text>
</comment>
<organism evidence="13">
    <name type="scientific">Methylobacterium bullatum</name>
    <dbReference type="NCBI Taxonomy" id="570505"/>
    <lineage>
        <taxon>Bacteria</taxon>
        <taxon>Pseudomonadati</taxon>
        <taxon>Pseudomonadota</taxon>
        <taxon>Alphaproteobacteria</taxon>
        <taxon>Hyphomicrobiales</taxon>
        <taxon>Methylobacteriaceae</taxon>
        <taxon>Methylobacterium</taxon>
    </lineage>
</organism>
<dbReference type="GO" id="GO:0005829">
    <property type="term" value="C:cytosol"/>
    <property type="evidence" value="ECO:0007669"/>
    <property type="project" value="TreeGrafter"/>
</dbReference>
<evidence type="ECO:0000256" key="9">
    <source>
        <dbReference type="ARBA" id="ARBA00023146"/>
    </source>
</evidence>
<comment type="catalytic activity">
    <reaction evidence="10 11">
        <text>tRNA(Gly) + glycine + ATP = glycyl-tRNA(Gly) + AMP + diphosphate</text>
        <dbReference type="Rhea" id="RHEA:16013"/>
        <dbReference type="Rhea" id="RHEA-COMP:9664"/>
        <dbReference type="Rhea" id="RHEA-COMP:9683"/>
        <dbReference type="ChEBI" id="CHEBI:30616"/>
        <dbReference type="ChEBI" id="CHEBI:33019"/>
        <dbReference type="ChEBI" id="CHEBI:57305"/>
        <dbReference type="ChEBI" id="CHEBI:78442"/>
        <dbReference type="ChEBI" id="CHEBI:78522"/>
        <dbReference type="ChEBI" id="CHEBI:456215"/>
        <dbReference type="EC" id="6.1.1.14"/>
    </reaction>
</comment>
<keyword evidence="8 11" id="KW-0648">Protein biosynthesis</keyword>
<evidence type="ECO:0000256" key="11">
    <source>
        <dbReference type="HAMAP-Rule" id="MF_00255"/>
    </source>
</evidence>
<evidence type="ECO:0000256" key="10">
    <source>
        <dbReference type="ARBA" id="ARBA00047937"/>
    </source>
</evidence>
<evidence type="ECO:0000256" key="2">
    <source>
        <dbReference type="ARBA" id="ARBA00008226"/>
    </source>
</evidence>
<dbReference type="InterPro" id="IPR015944">
    <property type="entry name" value="Gly-tRNA-synth_bsu"/>
</dbReference>
<protein>
    <recommendedName>
        <fullName evidence="11">Glycine--tRNA ligase beta subunit</fullName>
        <ecNumber evidence="11">6.1.1.14</ecNumber>
    </recommendedName>
    <alternativeName>
        <fullName evidence="11">Glycyl-tRNA synthetase beta subunit</fullName>
        <shortName evidence="11">GlyRS</shortName>
    </alternativeName>
</protein>
<dbReference type="NCBIfam" id="TIGR00211">
    <property type="entry name" value="glyS"/>
    <property type="match status" value="1"/>
</dbReference>
<comment type="subcellular location">
    <subcellularLocation>
        <location evidence="1 11">Cytoplasm</location>
    </subcellularLocation>
</comment>
<dbReference type="GO" id="GO:0004820">
    <property type="term" value="F:glycine-tRNA ligase activity"/>
    <property type="evidence" value="ECO:0007669"/>
    <property type="project" value="UniProtKB-UniRule"/>
</dbReference>
<reference evidence="13" key="1">
    <citation type="submission" date="2019-12" db="EMBL/GenBank/DDBJ databases">
        <authorList>
            <person name="Cremers G."/>
        </authorList>
    </citation>
    <scope>NUCLEOTIDE SEQUENCE</scope>
    <source>
        <strain evidence="13">Mbul1</strain>
    </source>
</reference>
<gene>
    <name evidence="11 13" type="primary">glyS</name>
    <name evidence="13" type="ORF">MBUL_02411</name>
</gene>
<dbReference type="AlphaFoldDB" id="A0A679IY39"/>
<evidence type="ECO:0000256" key="5">
    <source>
        <dbReference type="ARBA" id="ARBA00022598"/>
    </source>
</evidence>
<dbReference type="SUPFAM" id="SSF109604">
    <property type="entry name" value="HD-domain/PDEase-like"/>
    <property type="match status" value="1"/>
</dbReference>
<dbReference type="GO" id="GO:0005524">
    <property type="term" value="F:ATP binding"/>
    <property type="evidence" value="ECO:0007669"/>
    <property type="project" value="UniProtKB-UniRule"/>
</dbReference>
<evidence type="ECO:0000259" key="12">
    <source>
        <dbReference type="Pfam" id="PF05746"/>
    </source>
</evidence>
<dbReference type="EMBL" id="LR743504">
    <property type="protein sequence ID" value="CAA2103861.1"/>
    <property type="molecule type" value="Genomic_DNA"/>
</dbReference>
<keyword evidence="6 11" id="KW-0547">Nucleotide-binding</keyword>
<dbReference type="PANTHER" id="PTHR30075:SF2">
    <property type="entry name" value="GLYCINE--TRNA LIGASE, CHLOROPLASTIC_MITOCHONDRIAL 2"/>
    <property type="match status" value="1"/>
</dbReference>
<sequence length="745" mass="81889">MPDLLLELRSEEIPARMQRRAAEDLRKLVTDALVERGFLYEGAKAFSTPRRLALHVAGLPPRGKDVREERKGPRVGAPDGAIQGFLKSAGLTSLDQATTVTDPKKGEFYVAVIERPGRDTIDVLAEILPAIIKSFPWPKSMRWGAASAQPGSLRWVRPLQSIVATFGPETETPEIVPFSVDGIAAGTTTYGHRFLAPDAIEVRRFDDYIQALERAKVVLDPERRKDIILHDARDLAFARGLELVEDEGLLDEVAGLVEWPVVLLGTFDQSFLDIPAEAIRATIRANQKCFVLRESGSDTLAPAFILVSNLVASDGGIAITGGNERVVRARLSDAKFFWETDKAIRLEDRLAKLDSIVFHEKLGTQGERVKRIASLARELAPLVGADPDLAERAARLAKADLVTEMVGEFPELQGLIGRKYAALQGEHPSVAAAVEEHYKPVGPSDRVPSDPVSAAVALADKLDILAGFWAIDEKPTGSKDPYALRRATLGIVRILIENHIKLSLHKYFSETIGNIISKLVESRRFSYTLELRWFNDFDIDPKMTFAKEIFAKAAREVPLSVSSIERDTQDALAFFADRLKVYLRDQGARHDLIDAVFALPGQDDLLMVVRRVEALGQFLETDDGRNLLAGYKRAANILRIEEKKDGRSYEAEPDRAAIAASGEPEEQALSEALVAARDSASAAVAAEDFSGAMRALSILRAPVDAFFEKVIVNADDPALRENRLALLNALRAATREVADFSKIEG</sequence>
<dbReference type="InterPro" id="IPR008909">
    <property type="entry name" value="DALR_anticod-bd"/>
</dbReference>
<dbReference type="Pfam" id="PF02092">
    <property type="entry name" value="tRNA_synt_2f"/>
    <property type="match status" value="1"/>
</dbReference>
<evidence type="ECO:0000256" key="4">
    <source>
        <dbReference type="ARBA" id="ARBA00022490"/>
    </source>
</evidence>
<accession>A0A679IY39</accession>
<evidence type="ECO:0000256" key="6">
    <source>
        <dbReference type="ARBA" id="ARBA00022741"/>
    </source>
</evidence>
<evidence type="ECO:0000256" key="7">
    <source>
        <dbReference type="ARBA" id="ARBA00022840"/>
    </source>
</evidence>
<dbReference type="InterPro" id="IPR006194">
    <property type="entry name" value="Gly-tRNA-synth_heterodimer"/>
</dbReference>
<comment type="similarity">
    <text evidence="2 11">Belongs to the class-II aminoacyl-tRNA synthetase family.</text>
</comment>
<dbReference type="Pfam" id="PF05746">
    <property type="entry name" value="DALR_1"/>
    <property type="match status" value="1"/>
</dbReference>
<dbReference type="EC" id="6.1.1.14" evidence="11"/>
<dbReference type="GO" id="GO:0006420">
    <property type="term" value="P:arginyl-tRNA aminoacylation"/>
    <property type="evidence" value="ECO:0007669"/>
    <property type="project" value="InterPro"/>
</dbReference>
<name>A0A679IY39_9HYPH</name>
<dbReference type="GO" id="GO:0004814">
    <property type="term" value="F:arginine-tRNA ligase activity"/>
    <property type="evidence" value="ECO:0007669"/>
    <property type="project" value="InterPro"/>
</dbReference>
<evidence type="ECO:0000256" key="3">
    <source>
        <dbReference type="ARBA" id="ARBA00011209"/>
    </source>
</evidence>
<proteinExistence type="inferred from homology"/>
<keyword evidence="7 11" id="KW-0067">ATP-binding</keyword>
<dbReference type="HAMAP" id="MF_00255">
    <property type="entry name" value="Gly_tRNA_synth_beta"/>
    <property type="match status" value="1"/>
</dbReference>
<keyword evidence="5 11" id="KW-0436">Ligase</keyword>
<dbReference type="PROSITE" id="PS50861">
    <property type="entry name" value="AA_TRNA_LIGASE_II_GLYAB"/>
    <property type="match status" value="1"/>
</dbReference>
<dbReference type="GO" id="GO:0006426">
    <property type="term" value="P:glycyl-tRNA aminoacylation"/>
    <property type="evidence" value="ECO:0007669"/>
    <property type="project" value="UniProtKB-UniRule"/>
</dbReference>
<evidence type="ECO:0000256" key="1">
    <source>
        <dbReference type="ARBA" id="ARBA00004496"/>
    </source>
</evidence>
<keyword evidence="9 11" id="KW-0030">Aminoacyl-tRNA synthetase</keyword>
<evidence type="ECO:0000256" key="8">
    <source>
        <dbReference type="ARBA" id="ARBA00022917"/>
    </source>
</evidence>
<evidence type="ECO:0000313" key="13">
    <source>
        <dbReference type="EMBL" id="CAA2103861.1"/>
    </source>
</evidence>
<dbReference type="PANTHER" id="PTHR30075">
    <property type="entry name" value="GLYCYL-TRNA SYNTHETASE"/>
    <property type="match status" value="1"/>
</dbReference>
<dbReference type="PRINTS" id="PR01045">
    <property type="entry name" value="TRNASYNTHGB"/>
</dbReference>
<feature type="domain" description="DALR anticodon binding" evidence="12">
    <location>
        <begin position="629"/>
        <end position="732"/>
    </location>
</feature>
<keyword evidence="4 11" id="KW-0963">Cytoplasm</keyword>